<reference evidence="1 2" key="1">
    <citation type="submission" date="2016-10" db="EMBL/GenBank/DDBJ databases">
        <title>Genome sequence of Streptomyces sp. MUSC 93.</title>
        <authorList>
            <person name="Lee L.-H."/>
            <person name="Ser H.-L."/>
            <person name="Law J.W.-F."/>
        </authorList>
    </citation>
    <scope>NUCLEOTIDE SEQUENCE [LARGE SCALE GENOMIC DNA]</scope>
    <source>
        <strain evidence="1 2">MUSC 93</strain>
    </source>
</reference>
<keyword evidence="2" id="KW-1185">Reference proteome</keyword>
<name>A0A1S2PBW9_9ACTN</name>
<protein>
    <submittedName>
        <fullName evidence="1">Uncharacterized protein</fullName>
    </submittedName>
</protein>
<comment type="caution">
    <text evidence="1">The sequence shown here is derived from an EMBL/GenBank/DDBJ whole genome shotgun (WGS) entry which is preliminary data.</text>
</comment>
<dbReference type="Proteomes" id="UP000179935">
    <property type="component" value="Unassembled WGS sequence"/>
</dbReference>
<evidence type="ECO:0000313" key="1">
    <source>
        <dbReference type="EMBL" id="OIJ90444.1"/>
    </source>
</evidence>
<dbReference type="AlphaFoldDB" id="A0A1S2PBW9"/>
<evidence type="ECO:0000313" key="2">
    <source>
        <dbReference type="Proteomes" id="UP000179935"/>
    </source>
</evidence>
<accession>A0A1S2PBW9</accession>
<dbReference type="EMBL" id="MLYP01000045">
    <property type="protein sequence ID" value="OIJ90444.1"/>
    <property type="molecule type" value="Genomic_DNA"/>
</dbReference>
<gene>
    <name evidence="1" type="ORF">BIV24_18025</name>
</gene>
<sequence length="73" mass="7651">MTAIDVSGNAVAVAPARAGTSRTAAATMIMVMTAMMTTERSPLSVHRLFLLGRMGSLLEDDVLISLMTIGQVV</sequence>
<proteinExistence type="predicted"/>
<organism evidence="1 2">
    <name type="scientific">Streptomyces colonosanans</name>
    <dbReference type="NCBI Taxonomy" id="1428652"/>
    <lineage>
        <taxon>Bacteria</taxon>
        <taxon>Bacillati</taxon>
        <taxon>Actinomycetota</taxon>
        <taxon>Actinomycetes</taxon>
        <taxon>Kitasatosporales</taxon>
        <taxon>Streptomycetaceae</taxon>
        <taxon>Streptomyces</taxon>
    </lineage>
</organism>